<dbReference type="NCBIfam" id="TIGR02937">
    <property type="entry name" value="sigma70-ECF"/>
    <property type="match status" value="1"/>
</dbReference>
<dbReference type="PANTHER" id="PTHR43133">
    <property type="entry name" value="RNA POLYMERASE ECF-TYPE SIGMA FACTO"/>
    <property type="match status" value="1"/>
</dbReference>
<keyword evidence="3" id="KW-0731">Sigma factor</keyword>
<accession>A0ABS4DRM4</accession>
<dbReference type="SUPFAM" id="SSF88659">
    <property type="entry name" value="Sigma3 and sigma4 domains of RNA polymerase sigma factors"/>
    <property type="match status" value="1"/>
</dbReference>
<evidence type="ECO:0000256" key="3">
    <source>
        <dbReference type="ARBA" id="ARBA00023082"/>
    </source>
</evidence>
<dbReference type="Proteomes" id="UP000823790">
    <property type="component" value="Unassembled WGS sequence"/>
</dbReference>
<dbReference type="NCBIfam" id="NF009166">
    <property type="entry name" value="PRK12513.1"/>
    <property type="match status" value="1"/>
</dbReference>
<dbReference type="InterPro" id="IPR013325">
    <property type="entry name" value="RNA_pol_sigma_r2"/>
</dbReference>
<evidence type="ECO:0000259" key="6">
    <source>
        <dbReference type="Pfam" id="PF04542"/>
    </source>
</evidence>
<organism evidence="8 9">
    <name type="scientific">Frateuria flava</name>
    <dbReference type="NCBI Taxonomy" id="2821489"/>
    <lineage>
        <taxon>Bacteria</taxon>
        <taxon>Pseudomonadati</taxon>
        <taxon>Pseudomonadota</taxon>
        <taxon>Gammaproteobacteria</taxon>
        <taxon>Lysobacterales</taxon>
        <taxon>Rhodanobacteraceae</taxon>
        <taxon>Frateuria</taxon>
    </lineage>
</organism>
<keyword evidence="4" id="KW-0238">DNA-binding</keyword>
<dbReference type="InterPro" id="IPR036388">
    <property type="entry name" value="WH-like_DNA-bd_sf"/>
</dbReference>
<reference evidence="8 9" key="1">
    <citation type="submission" date="2021-04" db="EMBL/GenBank/DDBJ databases">
        <authorList>
            <person name="Huq M.A."/>
        </authorList>
    </citation>
    <scope>NUCLEOTIDE SEQUENCE [LARGE SCALE GENOMIC DNA]</scope>
    <source>
        <strain evidence="8 9">MAH-13</strain>
    </source>
</reference>
<comment type="caution">
    <text evidence="8">The sequence shown here is derived from an EMBL/GenBank/DDBJ whole genome shotgun (WGS) entry which is preliminary data.</text>
</comment>
<evidence type="ECO:0000313" key="8">
    <source>
        <dbReference type="EMBL" id="MBP1475700.1"/>
    </source>
</evidence>
<keyword evidence="5" id="KW-0804">Transcription</keyword>
<evidence type="ECO:0000256" key="1">
    <source>
        <dbReference type="ARBA" id="ARBA00010641"/>
    </source>
</evidence>
<proteinExistence type="inferred from homology"/>
<keyword evidence="9" id="KW-1185">Reference proteome</keyword>
<evidence type="ECO:0000256" key="5">
    <source>
        <dbReference type="ARBA" id="ARBA00023163"/>
    </source>
</evidence>
<dbReference type="CDD" id="cd06171">
    <property type="entry name" value="Sigma70_r4"/>
    <property type="match status" value="1"/>
</dbReference>
<keyword evidence="2" id="KW-0805">Transcription regulation</keyword>
<protein>
    <submittedName>
        <fullName evidence="8">RNA polymerase sigma factor</fullName>
    </submittedName>
</protein>
<sequence length="197" mass="22659">MATIETNRVPSPAMDAAVDPDAMLMLAYARGDLAAFEALYARHRATLYRFVLRSLHDTALAEEMFQETWSRVIATRSRYQPQARFRTWLLQIAHHLVIDQFRARRPQAGSAETEVVFAHLATPEGEQPEHALSEFERRRHLQRAIEQLPDEQRTAVLLRLEHELSLEEIAEVTGAGRETVKSRLRYAMDKLREALAQ</sequence>
<evidence type="ECO:0000313" key="9">
    <source>
        <dbReference type="Proteomes" id="UP000823790"/>
    </source>
</evidence>
<name>A0ABS4DRM4_9GAMM</name>
<evidence type="ECO:0000259" key="7">
    <source>
        <dbReference type="Pfam" id="PF04545"/>
    </source>
</evidence>
<dbReference type="InterPro" id="IPR013324">
    <property type="entry name" value="RNA_pol_sigma_r3/r4-like"/>
</dbReference>
<dbReference type="Pfam" id="PF04545">
    <property type="entry name" value="Sigma70_r4"/>
    <property type="match status" value="1"/>
</dbReference>
<dbReference type="SUPFAM" id="SSF88946">
    <property type="entry name" value="Sigma2 domain of RNA polymerase sigma factors"/>
    <property type="match status" value="1"/>
</dbReference>
<dbReference type="EMBL" id="JAGJRS010000034">
    <property type="protein sequence ID" value="MBP1475700.1"/>
    <property type="molecule type" value="Genomic_DNA"/>
</dbReference>
<dbReference type="Gene3D" id="1.10.1740.10">
    <property type="match status" value="1"/>
</dbReference>
<evidence type="ECO:0000256" key="4">
    <source>
        <dbReference type="ARBA" id="ARBA00023125"/>
    </source>
</evidence>
<evidence type="ECO:0000256" key="2">
    <source>
        <dbReference type="ARBA" id="ARBA00023015"/>
    </source>
</evidence>
<dbReference type="Gene3D" id="1.10.10.10">
    <property type="entry name" value="Winged helix-like DNA-binding domain superfamily/Winged helix DNA-binding domain"/>
    <property type="match status" value="1"/>
</dbReference>
<feature type="domain" description="RNA polymerase sigma-70 region 4" evidence="7">
    <location>
        <begin position="144"/>
        <end position="193"/>
    </location>
</feature>
<comment type="similarity">
    <text evidence="1">Belongs to the sigma-70 factor family. ECF subfamily.</text>
</comment>
<dbReference type="InterPro" id="IPR007627">
    <property type="entry name" value="RNA_pol_sigma70_r2"/>
</dbReference>
<gene>
    <name evidence="8" type="ORF">J7I44_15420</name>
</gene>
<dbReference type="InterPro" id="IPR014284">
    <property type="entry name" value="RNA_pol_sigma-70_dom"/>
</dbReference>
<dbReference type="PANTHER" id="PTHR43133:SF8">
    <property type="entry name" value="RNA POLYMERASE SIGMA FACTOR HI_1459-RELATED"/>
    <property type="match status" value="1"/>
</dbReference>
<feature type="domain" description="RNA polymerase sigma-70 region 2" evidence="6">
    <location>
        <begin position="39"/>
        <end position="105"/>
    </location>
</feature>
<dbReference type="InterPro" id="IPR039425">
    <property type="entry name" value="RNA_pol_sigma-70-like"/>
</dbReference>
<dbReference type="InterPro" id="IPR007630">
    <property type="entry name" value="RNA_pol_sigma70_r4"/>
</dbReference>
<dbReference type="Pfam" id="PF04542">
    <property type="entry name" value="Sigma70_r2"/>
    <property type="match status" value="1"/>
</dbReference>